<keyword evidence="5" id="KW-1185">Reference proteome</keyword>
<evidence type="ECO:0000256" key="3">
    <source>
        <dbReference type="SAM" id="Phobius"/>
    </source>
</evidence>
<keyword evidence="3" id="KW-1133">Transmembrane helix</keyword>
<sequence length="748" mass="79147">MEESYVSWASTLNVLAAIVLASLLVAANYANLTWFGFDPLAGLLQQKRQAHGGTAPEAHKDTNALAHQVEAMCQSSCRKRKGDRPPRSSACAGLNTETPASTDALTLELSPRTPPQEHHPVHHNCQQGLLHQGCALPHTPPAAAAHFLMPPTPATCTVHTQTSEELLQQLLQLKSGKRAEGARAASHEEPEGIVNTHTLKPNSSSSSCSKCGATGIAHAYPHHAAAPAKNGWQDTHTSHFKLHSGEHGKASGASGGPHGVRSKRSSSGSSSSSSSKSRPASPSPAVQGAAQGWAHIHTPVFNAAPWDDDEEGAEGGSADEDHVLHTRPATTPLLPRATPSSFRDASPCRPGYCYHDLSGGRSKGGRPITRPRNIKLDLSRSPKAINLDPSHSPGPPIAEQGCEGLSAGDPSERGGASSLRGRSRSVQRVHGCVYQGRNLPREESNRTDSNRAESNCAESNRTESSKMAGGATGAQLQERGEERQEVVGSGCESVSVNVRGSGSNGGDWRSRRSSSDSTSLKSQPPHNAQQQWQQLQQQRRRQHQQRQQQQQWQQRQQQEQQQLVGPRSEDERGRGGRELTGAEEGVRRQSITEEAATSGEVGAMGFHGASRQHEVGVPDAEGEGCSAATAAGAAALLPAESPPPPPAAPPGTAEGDGSGVHALFSDEAQLLREVQVEATELQARLKRLETDHQQLLLQLSAQLGIQPSPLATPEAPSRPTPAPGPCDPQPLTFSLDCNDALDVSSGGI</sequence>
<feature type="region of interest" description="Disordered" evidence="2">
    <location>
        <begin position="707"/>
        <end position="733"/>
    </location>
</feature>
<comment type="caution">
    <text evidence="4">The sequence shown here is derived from an EMBL/GenBank/DDBJ whole genome shotgun (WGS) entry which is preliminary data.</text>
</comment>
<keyword evidence="1" id="KW-0175">Coiled coil</keyword>
<protein>
    <submittedName>
        <fullName evidence="4">Uncharacterized protein</fullName>
    </submittedName>
</protein>
<evidence type="ECO:0000313" key="4">
    <source>
        <dbReference type="EMBL" id="KAF5843022.1"/>
    </source>
</evidence>
<feature type="compositionally biased region" description="Basic and acidic residues" evidence="2">
    <location>
        <begin position="178"/>
        <end position="190"/>
    </location>
</feature>
<accession>A0ABQ7H843</accession>
<feature type="region of interest" description="Disordered" evidence="2">
    <location>
        <begin position="178"/>
        <end position="210"/>
    </location>
</feature>
<feature type="compositionally biased region" description="Pro residues" evidence="2">
    <location>
        <begin position="716"/>
        <end position="728"/>
    </location>
</feature>
<proteinExistence type="predicted"/>
<feature type="compositionally biased region" description="Basic and acidic residues" evidence="2">
    <location>
        <begin position="439"/>
        <end position="451"/>
    </location>
</feature>
<feature type="region of interest" description="Disordered" evidence="2">
    <location>
        <begin position="227"/>
        <end position="290"/>
    </location>
</feature>
<feature type="coiled-coil region" evidence="1">
    <location>
        <begin position="671"/>
        <end position="698"/>
    </location>
</feature>
<evidence type="ECO:0000256" key="1">
    <source>
        <dbReference type="SAM" id="Coils"/>
    </source>
</evidence>
<evidence type="ECO:0000256" key="2">
    <source>
        <dbReference type="SAM" id="MobiDB-lite"/>
    </source>
</evidence>
<feature type="compositionally biased region" description="Pro residues" evidence="2">
    <location>
        <begin position="640"/>
        <end position="649"/>
    </location>
</feature>
<feature type="compositionally biased region" description="Low complexity" evidence="2">
    <location>
        <begin position="545"/>
        <end position="566"/>
    </location>
</feature>
<keyword evidence="3" id="KW-0472">Membrane</keyword>
<dbReference type="Proteomes" id="UP000815325">
    <property type="component" value="Unassembled WGS sequence"/>
</dbReference>
<feature type="compositionally biased region" description="Low complexity" evidence="2">
    <location>
        <begin position="265"/>
        <end position="286"/>
    </location>
</feature>
<evidence type="ECO:0000313" key="5">
    <source>
        <dbReference type="Proteomes" id="UP000815325"/>
    </source>
</evidence>
<dbReference type="EMBL" id="MU069450">
    <property type="protein sequence ID" value="KAF5843022.1"/>
    <property type="molecule type" value="Genomic_DNA"/>
</dbReference>
<gene>
    <name evidence="4" type="ORF">DUNSADRAFT_3151</name>
</gene>
<feature type="region of interest" description="Disordered" evidence="2">
    <location>
        <begin position="303"/>
        <end position="661"/>
    </location>
</feature>
<feature type="compositionally biased region" description="Basic and acidic residues" evidence="2">
    <location>
        <begin position="567"/>
        <end position="577"/>
    </location>
</feature>
<feature type="compositionally biased region" description="Low complexity" evidence="2">
    <location>
        <begin position="326"/>
        <end position="339"/>
    </location>
</feature>
<feature type="compositionally biased region" description="Low complexity" evidence="2">
    <location>
        <begin position="486"/>
        <end position="501"/>
    </location>
</feature>
<reference evidence="4" key="1">
    <citation type="submission" date="2017-08" db="EMBL/GenBank/DDBJ databases">
        <authorList>
            <person name="Polle J.E."/>
            <person name="Barry K."/>
            <person name="Cushman J."/>
            <person name="Schmutz J."/>
            <person name="Tran D."/>
            <person name="Hathwaick L.T."/>
            <person name="Yim W.C."/>
            <person name="Jenkins J."/>
            <person name="Mckie-Krisberg Z.M."/>
            <person name="Prochnik S."/>
            <person name="Lindquist E."/>
            <person name="Dockter R.B."/>
            <person name="Adam C."/>
            <person name="Molina H."/>
            <person name="Bunkerborg J."/>
            <person name="Jin E."/>
            <person name="Buchheim M."/>
            <person name="Magnuson J."/>
        </authorList>
    </citation>
    <scope>NUCLEOTIDE SEQUENCE</scope>
    <source>
        <strain evidence="4">CCAP 19/18</strain>
    </source>
</reference>
<feature type="transmembrane region" description="Helical" evidence="3">
    <location>
        <begin position="12"/>
        <end position="37"/>
    </location>
</feature>
<name>A0ABQ7H843_DUNSA</name>
<keyword evidence="3" id="KW-0812">Transmembrane</keyword>
<organism evidence="4 5">
    <name type="scientific">Dunaliella salina</name>
    <name type="common">Green alga</name>
    <name type="synonym">Protococcus salinus</name>
    <dbReference type="NCBI Taxonomy" id="3046"/>
    <lineage>
        <taxon>Eukaryota</taxon>
        <taxon>Viridiplantae</taxon>
        <taxon>Chlorophyta</taxon>
        <taxon>core chlorophytes</taxon>
        <taxon>Chlorophyceae</taxon>
        <taxon>CS clade</taxon>
        <taxon>Chlamydomonadales</taxon>
        <taxon>Dunaliellaceae</taxon>
        <taxon>Dunaliella</taxon>
    </lineage>
</organism>
<feature type="region of interest" description="Disordered" evidence="2">
    <location>
        <begin position="77"/>
        <end position="97"/>
    </location>
</feature>
<feature type="compositionally biased region" description="Low complexity" evidence="2">
    <location>
        <begin position="623"/>
        <end position="639"/>
    </location>
</feature>